<organism evidence="2 3">
    <name type="scientific">Sinocyclocheilus rhinocerous</name>
    <dbReference type="NCBI Taxonomy" id="307959"/>
    <lineage>
        <taxon>Eukaryota</taxon>
        <taxon>Metazoa</taxon>
        <taxon>Chordata</taxon>
        <taxon>Craniata</taxon>
        <taxon>Vertebrata</taxon>
        <taxon>Euteleostomi</taxon>
        <taxon>Actinopterygii</taxon>
        <taxon>Neopterygii</taxon>
        <taxon>Teleostei</taxon>
        <taxon>Ostariophysi</taxon>
        <taxon>Cypriniformes</taxon>
        <taxon>Cyprinidae</taxon>
        <taxon>Cyprininae</taxon>
        <taxon>Sinocyclocheilus</taxon>
    </lineage>
</organism>
<reference evidence="2" key="1">
    <citation type="submission" date="2025-08" db="UniProtKB">
        <authorList>
            <consortium name="Ensembl"/>
        </authorList>
    </citation>
    <scope>IDENTIFICATION</scope>
</reference>
<evidence type="ECO:0000256" key="1">
    <source>
        <dbReference type="SAM" id="MobiDB-lite"/>
    </source>
</evidence>
<accession>A0A673G544</accession>
<keyword evidence="3" id="KW-1185">Reference proteome</keyword>
<dbReference type="AlphaFoldDB" id="A0A673G544"/>
<dbReference type="PANTHER" id="PTHR22793:SF5">
    <property type="entry name" value="MYOCARDIN-RELATED TRANSCRIPTION FACTOR B"/>
    <property type="match status" value="1"/>
</dbReference>
<dbReference type="GO" id="GO:0045944">
    <property type="term" value="P:positive regulation of transcription by RNA polymerase II"/>
    <property type="evidence" value="ECO:0007669"/>
    <property type="project" value="TreeGrafter"/>
</dbReference>
<protein>
    <submittedName>
        <fullName evidence="2">Uncharacterized protein</fullName>
    </submittedName>
</protein>
<dbReference type="PANTHER" id="PTHR22793">
    <property type="entry name" value="MYOCARDIN-RELATED TRANSCRIPTION FACTOR-RELATED"/>
    <property type="match status" value="1"/>
</dbReference>
<dbReference type="GO" id="GO:0005634">
    <property type="term" value="C:nucleus"/>
    <property type="evidence" value="ECO:0007669"/>
    <property type="project" value="TreeGrafter"/>
</dbReference>
<dbReference type="GO" id="GO:0051145">
    <property type="term" value="P:smooth muscle cell differentiation"/>
    <property type="evidence" value="ECO:0007669"/>
    <property type="project" value="TreeGrafter"/>
</dbReference>
<dbReference type="Proteomes" id="UP000472270">
    <property type="component" value="Unassembled WGS sequence"/>
</dbReference>
<feature type="compositionally biased region" description="Polar residues" evidence="1">
    <location>
        <begin position="16"/>
        <end position="27"/>
    </location>
</feature>
<proteinExistence type="predicted"/>
<dbReference type="InterPro" id="IPR043451">
    <property type="entry name" value="Myocardin-like"/>
</dbReference>
<feature type="region of interest" description="Disordered" evidence="1">
    <location>
        <begin position="1"/>
        <end position="29"/>
    </location>
</feature>
<dbReference type="GO" id="GO:0003713">
    <property type="term" value="F:transcription coactivator activity"/>
    <property type="evidence" value="ECO:0007669"/>
    <property type="project" value="TreeGrafter"/>
</dbReference>
<name>A0A673G544_9TELE</name>
<feature type="compositionally biased region" description="Basic and acidic residues" evidence="1">
    <location>
        <begin position="1"/>
        <end position="14"/>
    </location>
</feature>
<sequence length="76" mass="8400">MEELKNQLLERPHSPMDTSDLTFTDTPPSALPLQDAGLDNMEWLDLTIPGPAGICSPTAVFSSDFLDSTDLQLHWD</sequence>
<reference evidence="2" key="2">
    <citation type="submission" date="2025-09" db="UniProtKB">
        <authorList>
            <consortium name="Ensembl"/>
        </authorList>
    </citation>
    <scope>IDENTIFICATION</scope>
</reference>
<evidence type="ECO:0000313" key="3">
    <source>
        <dbReference type="Proteomes" id="UP000472270"/>
    </source>
</evidence>
<dbReference type="Ensembl" id="ENSSRHT00000010795.1">
    <property type="protein sequence ID" value="ENSSRHP00000010440.1"/>
    <property type="gene ID" value="ENSSRHG00000005915.1"/>
</dbReference>
<evidence type="ECO:0000313" key="2">
    <source>
        <dbReference type="Ensembl" id="ENSSRHP00000010440.1"/>
    </source>
</evidence>